<organism evidence="7 8">
    <name type="scientific">Natronomicrosphaera hydrolytica</name>
    <dbReference type="NCBI Taxonomy" id="3242702"/>
    <lineage>
        <taxon>Bacteria</taxon>
        <taxon>Pseudomonadati</taxon>
        <taxon>Planctomycetota</taxon>
        <taxon>Phycisphaerae</taxon>
        <taxon>Phycisphaerales</taxon>
        <taxon>Phycisphaeraceae</taxon>
        <taxon>Natronomicrosphaera</taxon>
    </lineage>
</organism>
<evidence type="ECO:0000313" key="8">
    <source>
        <dbReference type="Proteomes" id="UP001575105"/>
    </source>
</evidence>
<gene>
    <name evidence="7" type="ORF">ACERK3_11950</name>
</gene>
<dbReference type="SUPFAM" id="SSF117143">
    <property type="entry name" value="Flagellar hook protein flgE"/>
    <property type="match status" value="1"/>
</dbReference>
<keyword evidence="7" id="KW-0969">Cilium</keyword>
<keyword evidence="8" id="KW-1185">Reference proteome</keyword>
<keyword evidence="7" id="KW-0282">Flagellum</keyword>
<comment type="similarity">
    <text evidence="2 4">Belongs to the flagella basal body rod proteins family.</text>
</comment>
<evidence type="ECO:0000259" key="5">
    <source>
        <dbReference type="Pfam" id="PF06429"/>
    </source>
</evidence>
<accession>A0ABV4U7N7</accession>
<dbReference type="Pfam" id="PF22692">
    <property type="entry name" value="LlgE_F_G_D1"/>
    <property type="match status" value="1"/>
</dbReference>
<dbReference type="PANTHER" id="PTHR30435:SF19">
    <property type="entry name" value="FLAGELLAR BASAL-BODY ROD PROTEIN FLGG"/>
    <property type="match status" value="1"/>
</dbReference>
<keyword evidence="7" id="KW-0966">Cell projection</keyword>
<feature type="domain" description="Flagellar hook protein FlgE/F/G-like D1" evidence="6">
    <location>
        <begin position="100"/>
        <end position="163"/>
    </location>
</feature>
<reference evidence="7 8" key="1">
    <citation type="submission" date="2024-08" db="EMBL/GenBank/DDBJ databases">
        <title>Whole-genome sequencing of halo(alkali)philic microorganisms from hypersaline lakes.</title>
        <authorList>
            <person name="Sorokin D.Y."/>
            <person name="Merkel A.Y."/>
            <person name="Messina E."/>
            <person name="Yakimov M."/>
        </authorList>
    </citation>
    <scope>NUCLEOTIDE SEQUENCE [LARGE SCALE GENOMIC DNA]</scope>
    <source>
        <strain evidence="7 8">AB-hyl4</strain>
    </source>
</reference>
<dbReference type="InterPro" id="IPR037925">
    <property type="entry name" value="FlgE/F/G-like"/>
</dbReference>
<dbReference type="RefSeq" id="WP_425345915.1">
    <property type="nucleotide sequence ID" value="NZ_JBGUBD010000006.1"/>
</dbReference>
<dbReference type="InterPro" id="IPR020013">
    <property type="entry name" value="Flagellar_FlgE/F/G"/>
</dbReference>
<evidence type="ECO:0000313" key="7">
    <source>
        <dbReference type="EMBL" id="MFA9478998.1"/>
    </source>
</evidence>
<name>A0ABV4U7N7_9BACT</name>
<dbReference type="Proteomes" id="UP001575105">
    <property type="component" value="Unassembled WGS sequence"/>
</dbReference>
<evidence type="ECO:0000256" key="1">
    <source>
        <dbReference type="ARBA" id="ARBA00004117"/>
    </source>
</evidence>
<evidence type="ECO:0000256" key="3">
    <source>
        <dbReference type="ARBA" id="ARBA00023143"/>
    </source>
</evidence>
<evidence type="ECO:0000259" key="6">
    <source>
        <dbReference type="Pfam" id="PF22692"/>
    </source>
</evidence>
<dbReference type="NCBIfam" id="TIGR03506">
    <property type="entry name" value="FlgEFG_subfam"/>
    <property type="match status" value="1"/>
</dbReference>
<evidence type="ECO:0000256" key="2">
    <source>
        <dbReference type="ARBA" id="ARBA00009677"/>
    </source>
</evidence>
<evidence type="ECO:0000256" key="4">
    <source>
        <dbReference type="RuleBase" id="RU362116"/>
    </source>
</evidence>
<dbReference type="EMBL" id="JBGUBD010000006">
    <property type="protein sequence ID" value="MFA9478998.1"/>
    <property type="molecule type" value="Genomic_DNA"/>
</dbReference>
<dbReference type="InterPro" id="IPR010930">
    <property type="entry name" value="Flg_bb/hook_C_dom"/>
</dbReference>
<keyword evidence="3 4" id="KW-0975">Bacterial flagellum</keyword>
<dbReference type="Pfam" id="PF06429">
    <property type="entry name" value="Flg_bbr_C"/>
    <property type="match status" value="1"/>
</dbReference>
<sequence>MNYGLYLSASGVLTNMYRQDVFANNLANAQTAAFKPDMPSIRQRDPQAVENQFGGDVSQRLLEKLGGGTLVGPQRIDFSPAKLQQTGNPLDVALTERGQFFAVEVQNPRTGAVENQLTRDGRFTRNGHSELVTATGHRVLDVNDQPIVVPGEAMVEIDTEGRVLQAGGEIARIQVAQVDDTDQLVKRGGNRFVFKDADARQLAANPALQSGFIEASGVDPIKALMQMIAATKAVSGNGEMIRYHDMLMDKAVNTLGRVA</sequence>
<comment type="subcellular location">
    <subcellularLocation>
        <location evidence="1 4">Bacterial flagellum basal body</location>
    </subcellularLocation>
</comment>
<dbReference type="InterPro" id="IPR053967">
    <property type="entry name" value="LlgE_F_G-like_D1"/>
</dbReference>
<comment type="caution">
    <text evidence="7">The sequence shown here is derived from an EMBL/GenBank/DDBJ whole genome shotgun (WGS) entry which is preliminary data.</text>
</comment>
<proteinExistence type="inferred from homology"/>
<dbReference type="PANTHER" id="PTHR30435">
    <property type="entry name" value="FLAGELLAR PROTEIN"/>
    <property type="match status" value="1"/>
</dbReference>
<feature type="domain" description="Flagellar basal-body/hook protein C-terminal" evidence="5">
    <location>
        <begin position="209"/>
        <end position="253"/>
    </location>
</feature>
<protein>
    <submittedName>
        <fullName evidence="7">Flagellar hook-basal body protein</fullName>
    </submittedName>
</protein>